<feature type="domain" description="PAC" evidence="8">
    <location>
        <begin position="258"/>
        <end position="310"/>
    </location>
</feature>
<dbReference type="SMART" id="SM00091">
    <property type="entry name" value="PAS"/>
    <property type="match status" value="3"/>
</dbReference>
<evidence type="ECO:0000259" key="7">
    <source>
        <dbReference type="PROSITE" id="PS50112"/>
    </source>
</evidence>
<keyword evidence="3 4" id="KW-0597">Phosphoprotein</keyword>
<reference evidence="9 10" key="1">
    <citation type="submission" date="2020-08" db="EMBL/GenBank/DDBJ databases">
        <title>The Agave Microbiome: Exploring the role of microbial communities in plant adaptations to desert environments.</title>
        <authorList>
            <person name="Partida-Martinez L.P."/>
        </authorList>
    </citation>
    <scope>NUCLEOTIDE SEQUENCE [LARGE SCALE GENOMIC DNA]</scope>
    <source>
        <strain evidence="9 10">AT3.2</strain>
    </source>
</reference>
<dbReference type="InterPro" id="IPR001789">
    <property type="entry name" value="Sig_transdc_resp-reg_receiver"/>
</dbReference>
<dbReference type="PROSITE" id="PS50110">
    <property type="entry name" value="RESPONSE_REGULATORY"/>
    <property type="match status" value="1"/>
</dbReference>
<dbReference type="InterPro" id="IPR036097">
    <property type="entry name" value="HisK_dim/P_sf"/>
</dbReference>
<name>A0A7W9X420_9BURK</name>
<evidence type="ECO:0000259" key="6">
    <source>
        <dbReference type="PROSITE" id="PS50110"/>
    </source>
</evidence>
<dbReference type="SMART" id="SM00387">
    <property type="entry name" value="HATPase_c"/>
    <property type="match status" value="1"/>
</dbReference>
<dbReference type="SUPFAM" id="SSF52172">
    <property type="entry name" value="CheY-like"/>
    <property type="match status" value="1"/>
</dbReference>
<dbReference type="PANTHER" id="PTHR43065:SF42">
    <property type="entry name" value="TWO-COMPONENT SENSOR PPRA"/>
    <property type="match status" value="1"/>
</dbReference>
<feature type="domain" description="PAS" evidence="7">
    <location>
        <begin position="443"/>
        <end position="513"/>
    </location>
</feature>
<dbReference type="PRINTS" id="PR00344">
    <property type="entry name" value="BCTRLSENSOR"/>
</dbReference>
<feature type="domain" description="PAS" evidence="7">
    <location>
        <begin position="346"/>
        <end position="399"/>
    </location>
</feature>
<dbReference type="CDD" id="cd00082">
    <property type="entry name" value="HisKA"/>
    <property type="match status" value="1"/>
</dbReference>
<feature type="domain" description="Histidine kinase" evidence="5">
    <location>
        <begin position="581"/>
        <end position="805"/>
    </location>
</feature>
<evidence type="ECO:0000256" key="2">
    <source>
        <dbReference type="ARBA" id="ARBA00012438"/>
    </source>
</evidence>
<dbReference type="InterPro" id="IPR011006">
    <property type="entry name" value="CheY-like_superfamily"/>
</dbReference>
<accession>A0A7W9X420</accession>
<dbReference type="RefSeq" id="WP_221290781.1">
    <property type="nucleotide sequence ID" value="NZ_JACHBX010000005.1"/>
</dbReference>
<dbReference type="InterPro" id="IPR013655">
    <property type="entry name" value="PAS_fold_3"/>
</dbReference>
<dbReference type="Gene3D" id="3.30.450.20">
    <property type="entry name" value="PAS domain"/>
    <property type="match status" value="4"/>
</dbReference>
<dbReference type="InterPro" id="IPR001610">
    <property type="entry name" value="PAC"/>
</dbReference>
<dbReference type="SUPFAM" id="SSF55785">
    <property type="entry name" value="PYP-like sensor domain (PAS domain)"/>
    <property type="match status" value="4"/>
</dbReference>
<dbReference type="InterPro" id="IPR003661">
    <property type="entry name" value="HisK_dim/P_dom"/>
</dbReference>
<gene>
    <name evidence="9" type="ORF">HD842_004280</name>
</gene>
<evidence type="ECO:0000259" key="8">
    <source>
        <dbReference type="PROSITE" id="PS50113"/>
    </source>
</evidence>
<dbReference type="InterPro" id="IPR005467">
    <property type="entry name" value="His_kinase_dom"/>
</dbReference>
<evidence type="ECO:0000256" key="1">
    <source>
        <dbReference type="ARBA" id="ARBA00000085"/>
    </source>
</evidence>
<feature type="domain" description="Response regulatory" evidence="6">
    <location>
        <begin position="828"/>
        <end position="944"/>
    </location>
</feature>
<dbReference type="Pfam" id="PF08448">
    <property type="entry name" value="PAS_4"/>
    <property type="match status" value="1"/>
</dbReference>
<evidence type="ECO:0000313" key="9">
    <source>
        <dbReference type="EMBL" id="MBB6136103.1"/>
    </source>
</evidence>
<dbReference type="EMBL" id="JACHBX010000005">
    <property type="protein sequence ID" value="MBB6136103.1"/>
    <property type="molecule type" value="Genomic_DNA"/>
</dbReference>
<keyword evidence="10" id="KW-1185">Reference proteome</keyword>
<dbReference type="PROSITE" id="PS50109">
    <property type="entry name" value="HIS_KIN"/>
    <property type="match status" value="1"/>
</dbReference>
<dbReference type="Gene3D" id="3.40.50.2300">
    <property type="match status" value="1"/>
</dbReference>
<dbReference type="PROSITE" id="PS50113">
    <property type="entry name" value="PAC"/>
    <property type="match status" value="1"/>
</dbReference>
<dbReference type="InterPro" id="IPR035965">
    <property type="entry name" value="PAS-like_dom_sf"/>
</dbReference>
<dbReference type="SUPFAM" id="SSF47384">
    <property type="entry name" value="Homodimeric domain of signal transducing histidine kinase"/>
    <property type="match status" value="1"/>
</dbReference>
<dbReference type="SUPFAM" id="SSF55874">
    <property type="entry name" value="ATPase domain of HSP90 chaperone/DNA topoisomerase II/histidine kinase"/>
    <property type="match status" value="1"/>
</dbReference>
<dbReference type="Gene3D" id="1.10.287.130">
    <property type="match status" value="1"/>
</dbReference>
<dbReference type="InterPro" id="IPR000014">
    <property type="entry name" value="PAS"/>
</dbReference>
<dbReference type="InterPro" id="IPR036890">
    <property type="entry name" value="HATPase_C_sf"/>
</dbReference>
<feature type="modified residue" description="4-aspartylphosphate" evidence="4">
    <location>
        <position position="878"/>
    </location>
</feature>
<dbReference type="GO" id="GO:0000155">
    <property type="term" value="F:phosphorelay sensor kinase activity"/>
    <property type="evidence" value="ECO:0007669"/>
    <property type="project" value="InterPro"/>
</dbReference>
<evidence type="ECO:0000313" key="10">
    <source>
        <dbReference type="Proteomes" id="UP000540787"/>
    </source>
</evidence>
<dbReference type="Pfam" id="PF02518">
    <property type="entry name" value="HATPase_c"/>
    <property type="match status" value="1"/>
</dbReference>
<dbReference type="Pfam" id="PF00072">
    <property type="entry name" value="Response_reg"/>
    <property type="match status" value="1"/>
</dbReference>
<dbReference type="EC" id="2.7.13.3" evidence="2"/>
<dbReference type="CDD" id="cd18161">
    <property type="entry name" value="REC_hyHK_blue-like"/>
    <property type="match status" value="1"/>
</dbReference>
<dbReference type="InterPro" id="IPR000700">
    <property type="entry name" value="PAS-assoc_C"/>
</dbReference>
<dbReference type="SMART" id="SM00086">
    <property type="entry name" value="PAC"/>
    <property type="match status" value="4"/>
</dbReference>
<dbReference type="Gene3D" id="3.30.565.10">
    <property type="entry name" value="Histidine kinase-like ATPase, C-terminal domain"/>
    <property type="match status" value="1"/>
</dbReference>
<dbReference type="PROSITE" id="PS50112">
    <property type="entry name" value="PAS"/>
    <property type="match status" value="2"/>
</dbReference>
<evidence type="ECO:0000256" key="3">
    <source>
        <dbReference type="ARBA" id="ARBA00022553"/>
    </source>
</evidence>
<dbReference type="InterPro" id="IPR013656">
    <property type="entry name" value="PAS_4"/>
</dbReference>
<dbReference type="Proteomes" id="UP000540787">
    <property type="component" value="Unassembled WGS sequence"/>
</dbReference>
<evidence type="ECO:0000259" key="5">
    <source>
        <dbReference type="PROSITE" id="PS50109"/>
    </source>
</evidence>
<dbReference type="CDD" id="cd00130">
    <property type="entry name" value="PAS"/>
    <property type="match status" value="3"/>
</dbReference>
<organism evidence="9 10">
    <name type="scientific">Massilia aurea</name>
    <dbReference type="NCBI Taxonomy" id="373040"/>
    <lineage>
        <taxon>Bacteria</taxon>
        <taxon>Pseudomonadati</taxon>
        <taxon>Pseudomonadota</taxon>
        <taxon>Betaproteobacteria</taxon>
        <taxon>Burkholderiales</taxon>
        <taxon>Oxalobacteraceae</taxon>
        <taxon>Telluria group</taxon>
        <taxon>Massilia</taxon>
    </lineage>
</organism>
<sequence length="948" mass="103372">MRDPNAFPIDGGALGAAIREHDWAATPLGPIEDWPATLRTGVSIVLGSAFPSFLVWGAGQTLLYNDSYAEILCDKHPRALGGSFQAAWPEIWDVLAPLVDRTLIGGESYKMHDLPLVMQRKGYAEHTWFTFSYGPVRGDDGEILGLLCTCIETTDTILTRRRQVADEAVLREHESNSRIDAERVQLALSAGAIIGTWFWDLPTDRFTVDEAFARAFGLDPALGRVGLSLAQIVATVHPDDQAGLAQAINTVIARGGHYAHQYRVRRTDGRYYWIEANGRVDLAPDGTGLLFPGVLIDVEGRRAVEAERDQAILKLRALNEQLEQKVIAQALARGRTWQVSPDILGVLNADGFVETSNAAWEASLGWTEEEIASTHFMEFVHPDDQALTQAVWRDALERDIPALRFENRHRHKAGGWRWLSWVAVPDDGKVYCSARDVTLEKEAQAERDRMWDTSPDLLLTIDFNGVFRRVNPAWTHLLGYTPEELVGHHVTEFVVAEDHAPTVDANLAAAEGGQPRLVNRYRHKDGSTRSISWVAAPAGSVTYATGRDITVERERQAELERAQEQLRHSQKMEAVGQLTGGLAHDFNNLLAGIAGSLDLVKIRIAQDRVGDVDRYIGVAQGATRRAAALTHRLLAFSRRQTLAPTAICVNAMIDGMLDMIRRTAGPAVQVEPRAERALWAALVDQSQLENALLNLCINARDAMPAGGAITIETANRQIDPVAARALELPPGDYLTLSVSDAGTGMAPDVVAKAFDPFFTTKPIGQGTGLGLSMIYGFAKQSDGQVHIDSAVGRGTTVSIYLPRHRGQAEGVDTAQPVALASPDGRGETILVVDDEPSVRMLVVDLLEDLGYHVLNAEDGAGGLALLQSGARIDLLITDVGLPGMMNGRQMADAARVARPELKVLFITGYAETALLDNGQLGPDMAILTKPFSIDTMAQRVRDMVARHG</sequence>
<dbReference type="Pfam" id="PF08447">
    <property type="entry name" value="PAS_3"/>
    <property type="match status" value="2"/>
</dbReference>
<dbReference type="SMART" id="SM00448">
    <property type="entry name" value="REC"/>
    <property type="match status" value="1"/>
</dbReference>
<dbReference type="NCBIfam" id="TIGR00229">
    <property type="entry name" value="sensory_box"/>
    <property type="match status" value="2"/>
</dbReference>
<dbReference type="SMART" id="SM00388">
    <property type="entry name" value="HisKA"/>
    <property type="match status" value="1"/>
</dbReference>
<dbReference type="InterPro" id="IPR003594">
    <property type="entry name" value="HATPase_dom"/>
</dbReference>
<protein>
    <recommendedName>
        <fullName evidence="2">histidine kinase</fullName>
        <ecNumber evidence="2">2.7.13.3</ecNumber>
    </recommendedName>
</protein>
<comment type="catalytic activity">
    <reaction evidence="1">
        <text>ATP + protein L-histidine = ADP + protein N-phospho-L-histidine.</text>
        <dbReference type="EC" id="2.7.13.3"/>
    </reaction>
</comment>
<comment type="caution">
    <text evidence="9">The sequence shown here is derived from an EMBL/GenBank/DDBJ whole genome shotgun (WGS) entry which is preliminary data.</text>
</comment>
<evidence type="ECO:0000256" key="4">
    <source>
        <dbReference type="PROSITE-ProRule" id="PRU00169"/>
    </source>
</evidence>
<dbReference type="PANTHER" id="PTHR43065">
    <property type="entry name" value="SENSOR HISTIDINE KINASE"/>
    <property type="match status" value="1"/>
</dbReference>
<proteinExistence type="predicted"/>
<dbReference type="AlphaFoldDB" id="A0A7W9X420"/>
<dbReference type="InterPro" id="IPR004358">
    <property type="entry name" value="Sig_transdc_His_kin-like_C"/>
</dbReference>